<dbReference type="GO" id="GO:0003899">
    <property type="term" value="F:DNA-directed RNA polymerase activity"/>
    <property type="evidence" value="ECO:0007669"/>
    <property type="project" value="UniProtKB-UniRule"/>
</dbReference>
<comment type="subunit">
    <text evidence="12">Monomer. Interacts with DnaB.</text>
</comment>
<comment type="function">
    <text evidence="12 13">RNA polymerase that catalyzes the synthesis of short RNA molecules used as primers for DNA polymerase during DNA replication.</text>
</comment>
<keyword evidence="11 12" id="KW-0804">Transcription</keyword>
<evidence type="ECO:0000259" key="15">
    <source>
        <dbReference type="PROSITE" id="PS50880"/>
    </source>
</evidence>
<dbReference type="InterPro" id="IPR050219">
    <property type="entry name" value="DnaG_primase"/>
</dbReference>
<evidence type="ECO:0000256" key="6">
    <source>
        <dbReference type="ARBA" id="ARBA00022723"/>
    </source>
</evidence>
<dbReference type="SMART" id="SM00493">
    <property type="entry name" value="TOPRIM"/>
    <property type="match status" value="1"/>
</dbReference>
<reference evidence="17" key="1">
    <citation type="submission" date="2016-04" db="EMBL/GenBank/DDBJ databases">
        <title>The genome sequence project of a novel Fervidobacterium isolate from a hot spring in Thailand.</title>
        <authorList>
            <person name="Gonzalez J.M."/>
            <person name="Cuecas A."/>
            <person name="Kanoksilapatham W."/>
        </authorList>
    </citation>
    <scope>NUCLEOTIDE SEQUENCE [LARGE SCALE GENOMIC DNA]</scope>
    <source>
        <strain evidence="17">FC2004</strain>
    </source>
</reference>
<evidence type="ECO:0000256" key="9">
    <source>
        <dbReference type="ARBA" id="ARBA00022842"/>
    </source>
</evidence>
<dbReference type="PROSITE" id="PS50880">
    <property type="entry name" value="TOPRIM"/>
    <property type="match status" value="1"/>
</dbReference>
<dbReference type="EC" id="2.7.7.101" evidence="12"/>
<organism evidence="16 17">
    <name type="scientific">Fervidobacterium thailandense</name>
    <dbReference type="NCBI Taxonomy" id="1008305"/>
    <lineage>
        <taxon>Bacteria</taxon>
        <taxon>Thermotogati</taxon>
        <taxon>Thermotogota</taxon>
        <taxon>Thermotogae</taxon>
        <taxon>Thermotogales</taxon>
        <taxon>Fervidobacteriaceae</taxon>
        <taxon>Fervidobacterium</taxon>
    </lineage>
</organism>
<dbReference type="GO" id="GO:0000428">
    <property type="term" value="C:DNA-directed RNA polymerase complex"/>
    <property type="evidence" value="ECO:0007669"/>
    <property type="project" value="UniProtKB-KW"/>
</dbReference>
<name>A0A1E3G1K6_9BACT</name>
<dbReference type="InterPro" id="IPR006295">
    <property type="entry name" value="DNA_primase_DnaG"/>
</dbReference>
<keyword evidence="10 12" id="KW-0238">DNA-binding</keyword>
<dbReference type="InterPro" id="IPR002694">
    <property type="entry name" value="Znf_CHC2"/>
</dbReference>
<dbReference type="NCBIfam" id="TIGR01391">
    <property type="entry name" value="dnaG"/>
    <property type="match status" value="1"/>
</dbReference>
<dbReference type="STRING" id="1008305.A4H02_07575"/>
<dbReference type="SMART" id="SM00400">
    <property type="entry name" value="ZnF_CHCC"/>
    <property type="match status" value="1"/>
</dbReference>
<keyword evidence="2 12" id="KW-0639">Primosome</keyword>
<dbReference type="InterPro" id="IPR030846">
    <property type="entry name" value="DnaG_bac"/>
</dbReference>
<dbReference type="RefSeq" id="WP_069293571.1">
    <property type="nucleotide sequence ID" value="NZ_CP140110.1"/>
</dbReference>
<keyword evidence="4 12" id="KW-0548">Nucleotidyltransferase</keyword>
<dbReference type="InterPro" id="IPR036977">
    <property type="entry name" value="DNA_primase_Znf_CHC2"/>
</dbReference>
<evidence type="ECO:0000313" key="16">
    <source>
        <dbReference type="EMBL" id="ODN30030.1"/>
    </source>
</evidence>
<accession>A0A1E3G1K6</accession>
<dbReference type="GO" id="GO:0008270">
    <property type="term" value="F:zinc ion binding"/>
    <property type="evidence" value="ECO:0007669"/>
    <property type="project" value="UniProtKB-UniRule"/>
</dbReference>
<dbReference type="GO" id="GO:0005737">
    <property type="term" value="C:cytoplasm"/>
    <property type="evidence" value="ECO:0007669"/>
    <property type="project" value="TreeGrafter"/>
</dbReference>
<evidence type="ECO:0000256" key="4">
    <source>
        <dbReference type="ARBA" id="ARBA00022695"/>
    </source>
</evidence>
<proteinExistence type="inferred from homology"/>
<dbReference type="InterPro" id="IPR034151">
    <property type="entry name" value="TOPRIM_DnaG_bac"/>
</dbReference>
<sequence>MIPRETVERIKSKLDIVEVISEYVSLQKVGANYRGLCPFHTETTPSFYVSPTKNIYHCFGCGASGDVIKFVQEIENISYVEALRKLAERVGEEIELREEDQLRSLYFEFYRQLHNKYRSALNNSANIIQYLEDRGFDKREISLYEFGYSPPGSKFPQTIAQALNLDREKLEQFGFVYTDPFAGRITIPISDDYGRIIAFGGRLVGDGVPKYINSQDTIVFKKSTTLFMMHVAKEYMKQLDYAVICEGYFDAIAFHRAGIKSTVATLGTALTKAHASKIRKFTNNIVIAFDSDSAGVKAALRSLELLLPLGFNVMIAQFRGGKDADEVYRKLGEKGLIESLENSKSPDLFVAETLAQGYDFSNPNAVNTYLQSVRKWMTILQTNPKLVTGLMSRVAELVGLPVSKIESILSKIPDVSQTIRPYVGITGISVTQAQAIPSLPTLEDYLVFMYFNYPEEFSKLEFSPEILEGKAREFFLIAKDLNVSLDQLSKDMGNFVRSSLEKINFEIDDSVIEGIKKEIEVRKIEKRIKEIDNMISKVSSPDEKKVLLKARIELVKQREKLKKGQK</sequence>
<keyword evidence="8 12" id="KW-0862">Zinc</keyword>
<dbReference type="Pfam" id="PF01807">
    <property type="entry name" value="Zn_ribbon_DnaG"/>
    <property type="match status" value="1"/>
</dbReference>
<dbReference type="Pfam" id="PF13155">
    <property type="entry name" value="Toprim_2"/>
    <property type="match status" value="1"/>
</dbReference>
<keyword evidence="17" id="KW-1185">Reference proteome</keyword>
<dbReference type="HAMAP" id="MF_00974">
    <property type="entry name" value="DNA_primase_DnaG"/>
    <property type="match status" value="1"/>
</dbReference>
<dbReference type="InterPro" id="IPR006171">
    <property type="entry name" value="TOPRIM_dom"/>
</dbReference>
<keyword evidence="6 12" id="KW-0479">Metal-binding</keyword>
<dbReference type="GO" id="GO:0006269">
    <property type="term" value="P:DNA replication, synthesis of primer"/>
    <property type="evidence" value="ECO:0007669"/>
    <property type="project" value="UniProtKB-UniRule"/>
</dbReference>
<dbReference type="GO" id="GO:0003677">
    <property type="term" value="F:DNA binding"/>
    <property type="evidence" value="ECO:0007669"/>
    <property type="project" value="UniProtKB-KW"/>
</dbReference>
<dbReference type="Gene3D" id="3.90.980.10">
    <property type="entry name" value="DNA primase, catalytic core, N-terminal domain"/>
    <property type="match status" value="1"/>
</dbReference>
<dbReference type="Gene3D" id="3.40.1360.10">
    <property type="match status" value="1"/>
</dbReference>
<dbReference type="InterPro" id="IPR013264">
    <property type="entry name" value="DNAG_N"/>
</dbReference>
<dbReference type="CDD" id="cd03364">
    <property type="entry name" value="TOPRIM_DnaG_primases"/>
    <property type="match status" value="1"/>
</dbReference>
<dbReference type="PIRSF" id="PIRSF002811">
    <property type="entry name" value="DnaG"/>
    <property type="match status" value="1"/>
</dbReference>
<dbReference type="FunFam" id="3.90.580.10:FF:000001">
    <property type="entry name" value="DNA primase"/>
    <property type="match status" value="1"/>
</dbReference>
<dbReference type="Proteomes" id="UP000094570">
    <property type="component" value="Unassembled WGS sequence"/>
</dbReference>
<evidence type="ECO:0000256" key="11">
    <source>
        <dbReference type="ARBA" id="ARBA00023163"/>
    </source>
</evidence>
<dbReference type="Pfam" id="PF08275">
    <property type="entry name" value="DNAG_N"/>
    <property type="match status" value="1"/>
</dbReference>
<feature type="domain" description="Toprim" evidence="15">
    <location>
        <begin position="240"/>
        <end position="321"/>
    </location>
</feature>
<feature type="zinc finger region" description="CHC2-type" evidence="12 14">
    <location>
        <begin position="37"/>
        <end position="61"/>
    </location>
</feature>
<keyword evidence="9" id="KW-0460">Magnesium</keyword>
<gene>
    <name evidence="12" type="primary">dnaG</name>
    <name evidence="16" type="ORF">A4H02_07575</name>
</gene>
<evidence type="ECO:0000256" key="3">
    <source>
        <dbReference type="ARBA" id="ARBA00022679"/>
    </source>
</evidence>
<evidence type="ECO:0000256" key="12">
    <source>
        <dbReference type="HAMAP-Rule" id="MF_00974"/>
    </source>
</evidence>
<dbReference type="PANTHER" id="PTHR30313">
    <property type="entry name" value="DNA PRIMASE"/>
    <property type="match status" value="1"/>
</dbReference>
<keyword evidence="1 12" id="KW-0240">DNA-directed RNA polymerase</keyword>
<keyword evidence="5 12" id="KW-0235">DNA replication</keyword>
<evidence type="ECO:0000256" key="5">
    <source>
        <dbReference type="ARBA" id="ARBA00022705"/>
    </source>
</evidence>
<evidence type="ECO:0000256" key="2">
    <source>
        <dbReference type="ARBA" id="ARBA00022515"/>
    </source>
</evidence>
<evidence type="ECO:0000256" key="8">
    <source>
        <dbReference type="ARBA" id="ARBA00022833"/>
    </source>
</evidence>
<dbReference type="EMBL" id="LWAF01000012">
    <property type="protein sequence ID" value="ODN30030.1"/>
    <property type="molecule type" value="Genomic_DNA"/>
</dbReference>
<dbReference type="GO" id="GO:1990077">
    <property type="term" value="C:primosome complex"/>
    <property type="evidence" value="ECO:0007669"/>
    <property type="project" value="UniProtKB-KW"/>
</dbReference>
<dbReference type="SUPFAM" id="SSF56731">
    <property type="entry name" value="DNA primase core"/>
    <property type="match status" value="1"/>
</dbReference>
<evidence type="ECO:0000256" key="7">
    <source>
        <dbReference type="ARBA" id="ARBA00022771"/>
    </source>
</evidence>
<dbReference type="AlphaFoldDB" id="A0A1E3G1K6"/>
<evidence type="ECO:0000256" key="1">
    <source>
        <dbReference type="ARBA" id="ARBA00022478"/>
    </source>
</evidence>
<evidence type="ECO:0000256" key="13">
    <source>
        <dbReference type="PIRNR" id="PIRNR002811"/>
    </source>
</evidence>
<keyword evidence="7 12" id="KW-0863">Zinc-finger</keyword>
<evidence type="ECO:0000256" key="10">
    <source>
        <dbReference type="ARBA" id="ARBA00023125"/>
    </source>
</evidence>
<comment type="catalytic activity">
    <reaction evidence="12">
        <text>ssDNA + n NTP = ssDNA/pppN(pN)n-1 hybrid + (n-1) diphosphate.</text>
        <dbReference type="EC" id="2.7.7.101"/>
    </reaction>
</comment>
<evidence type="ECO:0000313" key="17">
    <source>
        <dbReference type="Proteomes" id="UP000094570"/>
    </source>
</evidence>
<protein>
    <recommendedName>
        <fullName evidence="12 13">DNA primase</fullName>
        <ecNumber evidence="12">2.7.7.101</ecNumber>
    </recommendedName>
</protein>
<dbReference type="InterPro" id="IPR037068">
    <property type="entry name" value="DNA_primase_core_N_sf"/>
</dbReference>
<comment type="cofactor">
    <cofactor evidence="12 13 14">
        <name>Zn(2+)</name>
        <dbReference type="ChEBI" id="CHEBI:29105"/>
    </cofactor>
    <text evidence="12 13 14">Binds 1 zinc ion per monomer.</text>
</comment>
<comment type="domain">
    <text evidence="12">Contains an N-terminal zinc-binding domain, a central core domain that contains the primase activity, and a C-terminal DnaB-binding domain.</text>
</comment>
<dbReference type="PANTHER" id="PTHR30313:SF2">
    <property type="entry name" value="DNA PRIMASE"/>
    <property type="match status" value="1"/>
</dbReference>
<dbReference type="OrthoDB" id="9803773at2"/>
<keyword evidence="3 12" id="KW-0808">Transferase</keyword>
<dbReference type="Gene3D" id="3.90.580.10">
    <property type="entry name" value="Zinc finger, CHC2-type domain"/>
    <property type="match status" value="1"/>
</dbReference>
<evidence type="ECO:0000256" key="14">
    <source>
        <dbReference type="PIRSR" id="PIRSR002811-1"/>
    </source>
</evidence>
<dbReference type="SUPFAM" id="SSF57783">
    <property type="entry name" value="Zinc beta-ribbon"/>
    <property type="match status" value="1"/>
</dbReference>
<comment type="similarity">
    <text evidence="12 13">Belongs to the DnaG primase family.</text>
</comment>
<comment type="caution">
    <text evidence="16">The sequence shown here is derived from an EMBL/GenBank/DDBJ whole genome shotgun (WGS) entry which is preliminary data.</text>
</comment>